<reference evidence="2 3" key="1">
    <citation type="journal article" date="2018" name="PLoS Pathog.">
        <title>Evolution of structural diversity of trichothecenes, a family of toxins produced by plant pathogenic and entomopathogenic fungi.</title>
        <authorList>
            <person name="Proctor R.H."/>
            <person name="McCormick S.P."/>
            <person name="Kim H.S."/>
            <person name="Cardoza R.E."/>
            <person name="Stanley A.M."/>
            <person name="Lindo L."/>
            <person name="Kelly A."/>
            <person name="Brown D.W."/>
            <person name="Lee T."/>
            <person name="Vaughan M.M."/>
            <person name="Alexander N.J."/>
            <person name="Busman M."/>
            <person name="Gutierrez S."/>
        </authorList>
    </citation>
    <scope>NUCLEOTIDE SEQUENCE [LARGE SCALE GENOMIC DNA]</scope>
    <source>
        <strain evidence="2 3">NRRL 13405</strain>
    </source>
</reference>
<dbReference type="Proteomes" id="UP000265631">
    <property type="component" value="Unassembled WGS sequence"/>
</dbReference>
<comment type="caution">
    <text evidence="2">The sequence shown here is derived from an EMBL/GenBank/DDBJ whole genome shotgun (WGS) entry which is preliminary data.</text>
</comment>
<feature type="transmembrane region" description="Helical" evidence="1">
    <location>
        <begin position="558"/>
        <end position="581"/>
    </location>
</feature>
<dbReference type="PANTHER" id="PTHR37577:SF1">
    <property type="entry name" value="INTEGRAL MEMBRANE PROTEIN"/>
    <property type="match status" value="1"/>
</dbReference>
<keyword evidence="1" id="KW-0812">Transmembrane</keyword>
<keyword evidence="1" id="KW-1133">Transmembrane helix</keyword>
<organism evidence="2 3">
    <name type="scientific">Fusarium flagelliforme</name>
    <dbReference type="NCBI Taxonomy" id="2675880"/>
    <lineage>
        <taxon>Eukaryota</taxon>
        <taxon>Fungi</taxon>
        <taxon>Dikarya</taxon>
        <taxon>Ascomycota</taxon>
        <taxon>Pezizomycotina</taxon>
        <taxon>Sordariomycetes</taxon>
        <taxon>Hypocreomycetidae</taxon>
        <taxon>Hypocreales</taxon>
        <taxon>Nectriaceae</taxon>
        <taxon>Fusarium</taxon>
        <taxon>Fusarium incarnatum-equiseti species complex</taxon>
    </lineage>
</organism>
<feature type="transmembrane region" description="Helical" evidence="1">
    <location>
        <begin position="514"/>
        <end position="538"/>
    </location>
</feature>
<gene>
    <name evidence="2" type="ORF">FIE12Z_7390</name>
</gene>
<evidence type="ECO:0000313" key="2">
    <source>
        <dbReference type="EMBL" id="RFN48341.1"/>
    </source>
</evidence>
<feature type="transmembrane region" description="Helical" evidence="1">
    <location>
        <begin position="444"/>
        <end position="465"/>
    </location>
</feature>
<name>A0A395MKE4_9HYPO</name>
<evidence type="ECO:0000313" key="3">
    <source>
        <dbReference type="Proteomes" id="UP000265631"/>
    </source>
</evidence>
<dbReference type="AlphaFoldDB" id="A0A395MKE4"/>
<dbReference type="OrthoDB" id="5427664at2759"/>
<feature type="transmembrane region" description="Helical" evidence="1">
    <location>
        <begin position="168"/>
        <end position="190"/>
    </location>
</feature>
<feature type="transmembrane region" description="Helical" evidence="1">
    <location>
        <begin position="20"/>
        <end position="46"/>
    </location>
</feature>
<accession>A0A395MKE4</accession>
<evidence type="ECO:0000256" key="1">
    <source>
        <dbReference type="SAM" id="Phobius"/>
    </source>
</evidence>
<feature type="transmembrane region" description="Helical" evidence="1">
    <location>
        <begin position="130"/>
        <end position="156"/>
    </location>
</feature>
<dbReference type="EMBL" id="PXXK01000212">
    <property type="protein sequence ID" value="RFN48341.1"/>
    <property type="molecule type" value="Genomic_DNA"/>
</dbReference>
<feature type="transmembrane region" description="Helical" evidence="1">
    <location>
        <begin position="104"/>
        <end position="124"/>
    </location>
</feature>
<proteinExistence type="predicted"/>
<feature type="transmembrane region" description="Helical" evidence="1">
    <location>
        <begin position="235"/>
        <end position="252"/>
    </location>
</feature>
<keyword evidence="3" id="KW-1185">Reference proteome</keyword>
<sequence length="583" mass="64768">MGYNCSFDARGSEVEPYGDIAGPGVIAGFLGTAWLAVIFVLLHYLFVFDPYEDPFQGGNGNNSGDADRQWRANPIDSLVKSIVKKGLERMNVGSSWAYGLEMSILGMCDVQFVTGLGILISGFIDLPKGISAYHFILVTHLAWFSNLTHICGLTVLRQYFHTRPTEKLIRIICMIILAIMLLVAIGPTLFFNWAHSDEGTASLAGTSAICFYNPSRSADWHERTTDQWADLGGSTAFQSGIMSVILLVLSLLSRTIKFHYAFSNYFKRIRNYYDRKRVHQTETLANRGTETSGIRAIVVRRALLYSQVASSLTVRLYSDLVISTLSDLYWLVVSAAWGTAKLFMTKFSATVDENDWTFGQVLPAFLLIGPIATAVKGALDRQINSPQSTINESTTPAEQNASDDHAAIFHDAEHLNEPIEMRRFRQHLSNCLGRNYYDTSTCSWIIPVFCFLCIQILEVTVLMFLELVVQRSSATNALFAVFFLIVIISPTATYLLILSCLFFEHSGTDDRGYLVAFSAFISMVLLGLYSMYPVWGVLYPYSPSGTETSASRIGQDPVILGVSAPLFLMAVLGYTAPLWIFGK</sequence>
<feature type="transmembrane region" description="Helical" evidence="1">
    <location>
        <begin position="477"/>
        <end position="502"/>
    </location>
</feature>
<keyword evidence="1" id="KW-0472">Membrane</keyword>
<dbReference type="InterPro" id="IPR053018">
    <property type="entry name" value="Elsinochrome_Biosynth-Asso"/>
</dbReference>
<protein>
    <submittedName>
        <fullName evidence="2">Uncharacterized protein</fullName>
    </submittedName>
</protein>
<dbReference type="STRING" id="2594813.A0A395MKE4"/>
<dbReference type="PANTHER" id="PTHR37577">
    <property type="entry name" value="INTEGRAL MEMBRANE PROTEIN"/>
    <property type="match status" value="1"/>
</dbReference>